<evidence type="ECO:0000313" key="2">
    <source>
        <dbReference type="Proteomes" id="UP000509704"/>
    </source>
</evidence>
<sequence>MSRIIYKLNELKELPPSTSVRYRVFGKLLEIEEILNDTHYVCQLVIGCLEELYDDHSYEVEKCSIDAIVGYDVYKQLSTPLQDGCAIDAYIGIVTFKEIRMFEVLNVQLLTLEELRSLRLFTSSQAGRELF</sequence>
<dbReference type="RefSeq" id="XP_037142295.1">
    <property type="nucleotide sequence ID" value="XM_037286400.1"/>
</dbReference>
<evidence type="ECO:0000313" key="1">
    <source>
        <dbReference type="EMBL" id="QLG70567.1"/>
    </source>
</evidence>
<protein>
    <submittedName>
        <fullName evidence="1">Uncharacterized protein</fullName>
    </submittedName>
</protein>
<accession>A0A7H9AWP7</accession>
<keyword evidence="2" id="KW-1185">Reference proteome</keyword>
<dbReference type="AlphaFoldDB" id="A0A7H9AWP7"/>
<dbReference type="GeneID" id="59234203"/>
<dbReference type="Proteomes" id="UP000509704">
    <property type="component" value="Chromosome 1"/>
</dbReference>
<gene>
    <name evidence="1" type="ORF">HG535_0A05080</name>
</gene>
<reference evidence="1 2" key="1">
    <citation type="submission" date="2020-07" db="EMBL/GenBank/DDBJ databases">
        <title>The yeast mating-type switching endonuclease HO is a domesticated member of an unorthodox homing genetic element family.</title>
        <authorList>
            <person name="Coughlan A.Y."/>
            <person name="Lombardi L."/>
            <person name="Braun-Galleani S."/>
            <person name="Martos A.R."/>
            <person name="Galeote V."/>
            <person name="Bigey F."/>
            <person name="Dequin S."/>
            <person name="Byrne K.P."/>
            <person name="Wolfe K.H."/>
        </authorList>
    </citation>
    <scope>NUCLEOTIDE SEQUENCE [LARGE SCALE GENOMIC DNA]</scope>
    <source>
        <strain evidence="1 2">NRRL Y-6702</strain>
    </source>
</reference>
<organism evidence="1 2">
    <name type="scientific">Zygotorulaspora mrakii</name>
    <name type="common">Zygosaccharomyces mrakii</name>
    <dbReference type="NCBI Taxonomy" id="42260"/>
    <lineage>
        <taxon>Eukaryota</taxon>
        <taxon>Fungi</taxon>
        <taxon>Dikarya</taxon>
        <taxon>Ascomycota</taxon>
        <taxon>Saccharomycotina</taxon>
        <taxon>Saccharomycetes</taxon>
        <taxon>Saccharomycetales</taxon>
        <taxon>Saccharomycetaceae</taxon>
        <taxon>Zygotorulaspora</taxon>
    </lineage>
</organism>
<dbReference type="EMBL" id="CP058604">
    <property type="protein sequence ID" value="QLG70567.1"/>
    <property type="molecule type" value="Genomic_DNA"/>
</dbReference>
<dbReference type="KEGG" id="zmk:HG535_0A05080"/>
<name>A0A7H9AWP7_ZYGMR</name>
<proteinExistence type="predicted"/>